<dbReference type="AlphaFoldDB" id="X1HGM0"/>
<gene>
    <name evidence="1" type="ORF">S03H2_30436</name>
</gene>
<protein>
    <submittedName>
        <fullName evidence="1">Uncharacterized protein</fullName>
    </submittedName>
</protein>
<name>X1HGM0_9ZZZZ</name>
<comment type="caution">
    <text evidence="1">The sequence shown here is derived from an EMBL/GenBank/DDBJ whole genome shotgun (WGS) entry which is preliminary data.</text>
</comment>
<organism evidence="1">
    <name type="scientific">marine sediment metagenome</name>
    <dbReference type="NCBI Taxonomy" id="412755"/>
    <lineage>
        <taxon>unclassified sequences</taxon>
        <taxon>metagenomes</taxon>
        <taxon>ecological metagenomes</taxon>
    </lineage>
</organism>
<dbReference type="EMBL" id="BARU01018416">
    <property type="protein sequence ID" value="GAH56215.1"/>
    <property type="molecule type" value="Genomic_DNA"/>
</dbReference>
<sequence length="250" mass="29200">PSIGQGFEMLHRNVIDAKELNDLFRTVEIPPFWRDKLTKIAFNPFTRVDVRRMHKAGVLTNEELISAYMDAGYDEEKATRMMEFTILWNAGGDTDLTKTQIIAGFKNYILTKDEAIDLLSLVNITADTAEFLILLEEYKRDVRLQTEQIKSTKRRYMLSLVTLEGSRDKLNALDLPSKRIEVLLEAWEIEKYDKQKIPSKAELAKLMKSQIIDEDTYRIEMHKLNYIDKYIGWYLADINKMSRKEVYDGT</sequence>
<feature type="non-terminal residue" evidence="1">
    <location>
        <position position="1"/>
    </location>
</feature>
<accession>X1HGM0</accession>
<proteinExistence type="predicted"/>
<evidence type="ECO:0000313" key="1">
    <source>
        <dbReference type="EMBL" id="GAH56215.1"/>
    </source>
</evidence>
<reference evidence="1" key="1">
    <citation type="journal article" date="2014" name="Front. Microbiol.">
        <title>High frequency of phylogenetically diverse reductive dehalogenase-homologous genes in deep subseafloor sedimentary metagenomes.</title>
        <authorList>
            <person name="Kawai M."/>
            <person name="Futagami T."/>
            <person name="Toyoda A."/>
            <person name="Takaki Y."/>
            <person name="Nishi S."/>
            <person name="Hori S."/>
            <person name="Arai W."/>
            <person name="Tsubouchi T."/>
            <person name="Morono Y."/>
            <person name="Uchiyama I."/>
            <person name="Ito T."/>
            <person name="Fujiyama A."/>
            <person name="Inagaki F."/>
            <person name="Takami H."/>
        </authorList>
    </citation>
    <scope>NUCLEOTIDE SEQUENCE</scope>
    <source>
        <strain evidence="1">Expedition CK06-06</strain>
    </source>
</reference>